<dbReference type="eggNOG" id="ENOG502Z9I6">
    <property type="taxonomic scope" value="Bacteria"/>
</dbReference>
<reference evidence="1 2" key="1">
    <citation type="journal article" date="2014" name="PLoS ONE">
        <title>The first complete genome sequence of the class fimbriimonadia in the phylum armatimonadetes.</title>
        <authorList>
            <person name="Hu Z.Y."/>
            <person name="Wang Y.Z."/>
            <person name="Im W.T."/>
            <person name="Wang S.Y."/>
            <person name="Zhao G.P."/>
            <person name="Zheng H.J."/>
            <person name="Quan Z.X."/>
        </authorList>
    </citation>
    <scope>NUCLEOTIDE SEQUENCE [LARGE SCALE GENOMIC DNA]</scope>
    <source>
        <strain evidence="1">Gsoil 348</strain>
    </source>
</reference>
<dbReference type="HOGENOM" id="CLU_517568_0_0_0"/>
<evidence type="ECO:0000313" key="2">
    <source>
        <dbReference type="Proteomes" id="UP000027982"/>
    </source>
</evidence>
<dbReference type="RefSeq" id="WP_025226899.1">
    <property type="nucleotide sequence ID" value="NZ_CP007139.1"/>
</dbReference>
<dbReference type="OrthoDB" id="280897at2"/>
<gene>
    <name evidence="1" type="ORF">OP10G_1099</name>
</gene>
<protein>
    <submittedName>
        <fullName evidence="1">Cytochrome c family protein</fullName>
    </submittedName>
</protein>
<dbReference type="EMBL" id="CP007139">
    <property type="protein sequence ID" value="AIE84467.1"/>
    <property type="molecule type" value="Genomic_DNA"/>
</dbReference>
<dbReference type="AlphaFoldDB" id="A0A068NM22"/>
<dbReference type="STRING" id="661478.OP10G_1099"/>
<accession>A0A068NM22</accession>
<evidence type="ECO:0000313" key="1">
    <source>
        <dbReference type="EMBL" id="AIE84467.1"/>
    </source>
</evidence>
<name>A0A068NM22_FIMGI</name>
<organism evidence="1 2">
    <name type="scientific">Fimbriimonas ginsengisoli Gsoil 348</name>
    <dbReference type="NCBI Taxonomy" id="661478"/>
    <lineage>
        <taxon>Bacteria</taxon>
        <taxon>Bacillati</taxon>
        <taxon>Armatimonadota</taxon>
        <taxon>Fimbriimonadia</taxon>
        <taxon>Fimbriimonadales</taxon>
        <taxon>Fimbriimonadaceae</taxon>
        <taxon>Fimbriimonas</taxon>
    </lineage>
</organism>
<dbReference type="KEGG" id="fgi:OP10G_1099"/>
<keyword evidence="2" id="KW-1185">Reference proteome</keyword>
<proteinExistence type="predicted"/>
<sequence length="578" mass="62040">MGLIAATAILSAGILTGMRGYGRQSFPQNPYNMCPLDKPMFDGWFASGQPSLNGRVVPADSLGLDTSTNQNFYRWSYQMFLWLTSPTGTRIDKDGKPTTLRTFFSPGFYDVSSKGADGMRVMTPYGAGTPHFGLRTGKPGPDNLPAVFDRQGHRLKVVRAQLSAHRRPIVKLANGKAVEIAKIKTLAGEAAQLLDTNGHTLQKLSAPVSRTVQMVTIGGHRAFVNAAGQVVPTETGQADGSVQLTQKGALVYYSIAVNDLYAYFLTMTDPSTSKTDTYFPTTPAQLQQVLDYGRKHGKTFTNPEALTVEVKAAWVSVAAVAHPENYMTMVATVPIYKAVSPTQWSPTGKSESIRLALVGLHVVGSSKGHPEMLWASFEHFDNAPNDSFAYLASDKSTQTWPRSTAPVSGGSWLFSANGATSGLNVAKAKVGGPKNESIVSPTTAPIGPGTAIRFTPFGAANDVPPNQKDSVAESNSQILSLNQNVAKLMPGGDLRNQYHFLGCTWTNGGVVPTTPYPGTVIGTSYLSNSTMETFTQKTGNSKTMGIFYGCMFCHDTNTTSVSHIFTDTRPLVLAAQRP</sequence>
<dbReference type="Proteomes" id="UP000027982">
    <property type="component" value="Chromosome"/>
</dbReference>